<evidence type="ECO:0000313" key="10">
    <source>
        <dbReference type="EMBL" id="TWT96318.1"/>
    </source>
</evidence>
<dbReference type="GO" id="GO:0005524">
    <property type="term" value="F:ATP binding"/>
    <property type="evidence" value="ECO:0007669"/>
    <property type="project" value="UniProtKB-UniRule"/>
</dbReference>
<feature type="region of interest" description="Disordered" evidence="8">
    <location>
        <begin position="811"/>
        <end position="834"/>
    </location>
</feature>
<sequence>MIDCPPQDSLEAFVQDEIGWGNHDEIQSHIETCPRCQLVLENHVENADANVLVRRVIHNCNAKSGVLGEWNQSRVERVAKALLMNDQPTIKKELAEFPTINGYDVERVLGRGGMGIVLKARHQRMRRDVAIKVLPETAFRDPASVDRFYREVQAVAQLSHPHIVAAYDAGEQDEIHYFVMEYIQGQDLEKIVKQLGPLAVEDAVECIIQAAKGLEYAHDRGIIHRDIKPANLLLQQNGIIKVLDMGLARRNDVNPDANEEDAQLTQVGQIMGTVDFMAPEQALDTRSADARADVYSLGCTMYCLLNGERPYHGDTMMKKILSHREDAIPSLSQKRADVPRALDAIFSKMVAKTPDDRYQTMSEVITDLLSFRDQDVTLGVPNLVGLPERADLASAKQGDRRSESYAETQMCVGSASTLTEDQSLAFVDPPSADPAASETVDPSRRTVSAGNDRFTSWPWIVASAGGFSLLLAAILMFIQTPHGLLRIEIDDPSIKVSVGGDDRLRVTADQGEFEIAPGEHHLQIKVGDVSFQTNEFTLGQGETIALRITMVENQKVQIIRDGTPIEEHLISPLPESSPDNDALAASKMSSSQEIPQSQKLPSDREPIPVLTDVYPGKHALRFTERNESYVEFPTLTASVEWNQIRPTMVYTLELWIQRDRQEMDAHENYIGIDHWSITSGSGAGYIENGEVGGRGAPPIRFRGIHGPLWHQEQASHWMHIAAIDEIDKQRRLYLNGKLVGTEPSTMDWGAGGGGKWDSTVRLGGSMVGSIGEARISTIARYQDNFSPEFEMKTDEHTLALYRVDEGSGDVLHDSSGNEHHGTIVNAQWQTSSGK</sequence>
<dbReference type="Pfam" id="PF00069">
    <property type="entry name" value="Pkinase"/>
    <property type="match status" value="1"/>
</dbReference>
<keyword evidence="2" id="KW-0723">Serine/threonine-protein kinase</keyword>
<dbReference type="PROSITE" id="PS00108">
    <property type="entry name" value="PROTEIN_KINASE_ST"/>
    <property type="match status" value="1"/>
</dbReference>
<protein>
    <recommendedName>
        <fullName evidence="1">non-specific serine/threonine protein kinase</fullName>
        <ecNumber evidence="1">2.7.11.1</ecNumber>
    </recommendedName>
</protein>
<feature type="compositionally biased region" description="Basic and acidic residues" evidence="8">
    <location>
        <begin position="811"/>
        <end position="821"/>
    </location>
</feature>
<evidence type="ECO:0000256" key="3">
    <source>
        <dbReference type="ARBA" id="ARBA00022679"/>
    </source>
</evidence>
<dbReference type="InterPro" id="IPR000719">
    <property type="entry name" value="Prot_kinase_dom"/>
</dbReference>
<dbReference type="InterPro" id="IPR011009">
    <property type="entry name" value="Kinase-like_dom_sf"/>
</dbReference>
<accession>A0A5C6AAH7</accession>
<keyword evidence="4 7" id="KW-0547">Nucleotide-binding</keyword>
<evidence type="ECO:0000256" key="7">
    <source>
        <dbReference type="PROSITE-ProRule" id="PRU10141"/>
    </source>
</evidence>
<evidence type="ECO:0000256" key="5">
    <source>
        <dbReference type="ARBA" id="ARBA00022777"/>
    </source>
</evidence>
<evidence type="ECO:0000313" key="11">
    <source>
        <dbReference type="Proteomes" id="UP000316213"/>
    </source>
</evidence>
<feature type="domain" description="Protein kinase" evidence="9">
    <location>
        <begin position="103"/>
        <end position="369"/>
    </location>
</feature>
<dbReference type="InterPro" id="IPR013320">
    <property type="entry name" value="ConA-like_dom_sf"/>
</dbReference>
<dbReference type="PROSITE" id="PS50011">
    <property type="entry name" value="PROTEIN_KINASE_DOM"/>
    <property type="match status" value="1"/>
</dbReference>
<dbReference type="PANTHER" id="PTHR43289:SF6">
    <property type="entry name" value="SERINE_THREONINE-PROTEIN KINASE NEKL-3"/>
    <property type="match status" value="1"/>
</dbReference>
<evidence type="ECO:0000256" key="1">
    <source>
        <dbReference type="ARBA" id="ARBA00012513"/>
    </source>
</evidence>
<dbReference type="SUPFAM" id="SSF56112">
    <property type="entry name" value="Protein kinase-like (PK-like)"/>
    <property type="match status" value="1"/>
</dbReference>
<dbReference type="SMART" id="SM00220">
    <property type="entry name" value="S_TKc"/>
    <property type="match status" value="1"/>
</dbReference>
<dbReference type="FunFam" id="1.10.510.10:FF:000021">
    <property type="entry name" value="Serine/threonine protein kinase"/>
    <property type="match status" value="1"/>
</dbReference>
<dbReference type="Gene3D" id="2.60.120.200">
    <property type="match status" value="1"/>
</dbReference>
<organism evidence="10 11">
    <name type="scientific">Neorhodopirellula pilleata</name>
    <dbReference type="NCBI Taxonomy" id="2714738"/>
    <lineage>
        <taxon>Bacteria</taxon>
        <taxon>Pseudomonadati</taxon>
        <taxon>Planctomycetota</taxon>
        <taxon>Planctomycetia</taxon>
        <taxon>Pirellulales</taxon>
        <taxon>Pirellulaceae</taxon>
        <taxon>Neorhodopirellula</taxon>
    </lineage>
</organism>
<keyword evidence="5 10" id="KW-0418">Kinase</keyword>
<feature type="compositionally biased region" description="Polar residues" evidence="8">
    <location>
        <begin position="587"/>
        <end position="600"/>
    </location>
</feature>
<proteinExistence type="predicted"/>
<evidence type="ECO:0000256" key="4">
    <source>
        <dbReference type="ARBA" id="ARBA00022741"/>
    </source>
</evidence>
<dbReference type="EC" id="2.7.11.1" evidence="1"/>
<name>A0A5C6AAH7_9BACT</name>
<evidence type="ECO:0000256" key="8">
    <source>
        <dbReference type="SAM" id="MobiDB-lite"/>
    </source>
</evidence>
<feature type="compositionally biased region" description="Polar residues" evidence="8">
    <location>
        <begin position="824"/>
        <end position="834"/>
    </location>
</feature>
<dbReference type="PANTHER" id="PTHR43289">
    <property type="entry name" value="MITOGEN-ACTIVATED PROTEIN KINASE KINASE KINASE 20-RELATED"/>
    <property type="match status" value="1"/>
</dbReference>
<comment type="caution">
    <text evidence="10">The sequence shown here is derived from an EMBL/GenBank/DDBJ whole genome shotgun (WGS) entry which is preliminary data.</text>
</comment>
<dbReference type="Gene3D" id="1.10.510.10">
    <property type="entry name" value="Transferase(Phosphotransferase) domain 1"/>
    <property type="match status" value="1"/>
</dbReference>
<keyword evidence="11" id="KW-1185">Reference proteome</keyword>
<dbReference type="Proteomes" id="UP000316213">
    <property type="component" value="Unassembled WGS sequence"/>
</dbReference>
<dbReference type="PROSITE" id="PS00107">
    <property type="entry name" value="PROTEIN_KINASE_ATP"/>
    <property type="match status" value="1"/>
</dbReference>
<dbReference type="Gene3D" id="3.30.200.20">
    <property type="entry name" value="Phosphorylase Kinase, domain 1"/>
    <property type="match status" value="1"/>
</dbReference>
<dbReference type="EMBL" id="SJPM01000005">
    <property type="protein sequence ID" value="TWT96318.1"/>
    <property type="molecule type" value="Genomic_DNA"/>
</dbReference>
<evidence type="ECO:0000256" key="6">
    <source>
        <dbReference type="ARBA" id="ARBA00022840"/>
    </source>
</evidence>
<gene>
    <name evidence="10" type="primary">pknB_12</name>
    <name evidence="10" type="ORF">Pla100_27950</name>
</gene>
<feature type="region of interest" description="Disordered" evidence="8">
    <location>
        <begin position="571"/>
        <end position="608"/>
    </location>
</feature>
<evidence type="ECO:0000256" key="2">
    <source>
        <dbReference type="ARBA" id="ARBA00022527"/>
    </source>
</evidence>
<keyword evidence="6 7" id="KW-0067">ATP-binding</keyword>
<dbReference type="CDD" id="cd14014">
    <property type="entry name" value="STKc_PknB_like"/>
    <property type="match status" value="1"/>
</dbReference>
<dbReference type="InterPro" id="IPR008271">
    <property type="entry name" value="Ser/Thr_kinase_AS"/>
</dbReference>
<evidence type="ECO:0000259" key="9">
    <source>
        <dbReference type="PROSITE" id="PS50011"/>
    </source>
</evidence>
<keyword evidence="3 10" id="KW-0808">Transferase</keyword>
<feature type="binding site" evidence="7">
    <location>
        <position position="132"/>
    </location>
    <ligand>
        <name>ATP</name>
        <dbReference type="ChEBI" id="CHEBI:30616"/>
    </ligand>
</feature>
<reference evidence="10 11" key="1">
    <citation type="submission" date="2019-02" db="EMBL/GenBank/DDBJ databases">
        <title>Deep-cultivation of Planctomycetes and their phenomic and genomic characterization uncovers novel biology.</title>
        <authorList>
            <person name="Wiegand S."/>
            <person name="Jogler M."/>
            <person name="Boedeker C."/>
            <person name="Pinto D."/>
            <person name="Vollmers J."/>
            <person name="Rivas-Marin E."/>
            <person name="Kohn T."/>
            <person name="Peeters S.H."/>
            <person name="Heuer A."/>
            <person name="Rast P."/>
            <person name="Oberbeckmann S."/>
            <person name="Bunk B."/>
            <person name="Jeske O."/>
            <person name="Meyerdierks A."/>
            <person name="Storesund J.E."/>
            <person name="Kallscheuer N."/>
            <person name="Luecker S."/>
            <person name="Lage O.M."/>
            <person name="Pohl T."/>
            <person name="Merkel B.J."/>
            <person name="Hornburger P."/>
            <person name="Mueller R.-W."/>
            <person name="Bruemmer F."/>
            <person name="Labrenz M."/>
            <person name="Spormann A.M."/>
            <person name="Op Den Camp H."/>
            <person name="Overmann J."/>
            <person name="Amann R."/>
            <person name="Jetten M.S.M."/>
            <person name="Mascher T."/>
            <person name="Medema M.H."/>
            <person name="Devos D.P."/>
            <person name="Kaster A.-K."/>
            <person name="Ovreas L."/>
            <person name="Rohde M."/>
            <person name="Galperin M.Y."/>
            <person name="Jogler C."/>
        </authorList>
    </citation>
    <scope>NUCLEOTIDE SEQUENCE [LARGE SCALE GENOMIC DNA]</scope>
    <source>
        <strain evidence="10 11">Pla100</strain>
    </source>
</reference>
<dbReference type="SUPFAM" id="SSF49899">
    <property type="entry name" value="Concanavalin A-like lectins/glucanases"/>
    <property type="match status" value="1"/>
</dbReference>
<dbReference type="AlphaFoldDB" id="A0A5C6AAH7"/>
<dbReference type="InterPro" id="IPR017441">
    <property type="entry name" value="Protein_kinase_ATP_BS"/>
</dbReference>
<dbReference type="GO" id="GO:0004674">
    <property type="term" value="F:protein serine/threonine kinase activity"/>
    <property type="evidence" value="ECO:0007669"/>
    <property type="project" value="UniProtKB-KW"/>
</dbReference>